<reference evidence="1 2" key="1">
    <citation type="submission" date="2019-12" db="EMBL/GenBank/DDBJ databases">
        <title>Engineering Photorhabdus to improve their lethality against agricultural pests.</title>
        <authorList>
            <person name="Machado R.A.R."/>
        </authorList>
    </citation>
    <scope>NUCLEOTIDE SEQUENCE [LARGE SCALE GENOMIC DNA]</scope>
    <source>
        <strain evidence="1 2">M-HU2</strain>
    </source>
</reference>
<name>A0ABX0B3R7_9GAMM</name>
<dbReference type="RefSeq" id="WP_158536625.1">
    <property type="nucleotide sequence ID" value="NZ_CAWPKC010000053.1"/>
</dbReference>
<evidence type="ECO:0000313" key="2">
    <source>
        <dbReference type="Proteomes" id="UP000470051"/>
    </source>
</evidence>
<proteinExistence type="predicted"/>
<sequence>MTTDYVTVTVRFIPREVGNTKEANDQCHSRTVYPREYNTGNSSLAI</sequence>
<dbReference type="EMBL" id="WSFE01000053">
    <property type="protein sequence ID" value="NDL27788.1"/>
    <property type="molecule type" value="Genomic_DNA"/>
</dbReference>
<gene>
    <name evidence="1" type="ORF">GPY42_22485</name>
</gene>
<protein>
    <submittedName>
        <fullName evidence="1">Uncharacterized protein</fullName>
    </submittedName>
</protein>
<organism evidence="1 2">
    <name type="scientific">Photorhabdus kayaii</name>
    <dbReference type="NCBI Taxonomy" id="230088"/>
    <lineage>
        <taxon>Bacteria</taxon>
        <taxon>Pseudomonadati</taxon>
        <taxon>Pseudomonadota</taxon>
        <taxon>Gammaproteobacteria</taxon>
        <taxon>Enterobacterales</taxon>
        <taxon>Morganellaceae</taxon>
        <taxon>Photorhabdus</taxon>
    </lineage>
</organism>
<accession>A0ABX0B3R7</accession>
<comment type="caution">
    <text evidence="1">The sequence shown here is derived from an EMBL/GenBank/DDBJ whole genome shotgun (WGS) entry which is preliminary data.</text>
</comment>
<dbReference type="Proteomes" id="UP000470051">
    <property type="component" value="Unassembled WGS sequence"/>
</dbReference>
<keyword evidence="2" id="KW-1185">Reference proteome</keyword>
<evidence type="ECO:0000313" key="1">
    <source>
        <dbReference type="EMBL" id="NDL27788.1"/>
    </source>
</evidence>